<feature type="region of interest" description="Disordered" evidence="1">
    <location>
        <begin position="1"/>
        <end position="25"/>
    </location>
</feature>
<gene>
    <name evidence="2" type="ORF">CRM22_008719</name>
</gene>
<organism evidence="2 3">
    <name type="scientific">Opisthorchis felineus</name>
    <dbReference type="NCBI Taxonomy" id="147828"/>
    <lineage>
        <taxon>Eukaryota</taxon>
        <taxon>Metazoa</taxon>
        <taxon>Spiralia</taxon>
        <taxon>Lophotrochozoa</taxon>
        <taxon>Platyhelminthes</taxon>
        <taxon>Trematoda</taxon>
        <taxon>Digenea</taxon>
        <taxon>Opisthorchiida</taxon>
        <taxon>Opisthorchiata</taxon>
        <taxon>Opisthorchiidae</taxon>
        <taxon>Opisthorchis</taxon>
    </lineage>
</organism>
<keyword evidence="3" id="KW-1185">Reference proteome</keyword>
<dbReference type="AlphaFoldDB" id="A0A4S2LAN6"/>
<protein>
    <submittedName>
        <fullName evidence="2">Uncharacterized protein</fullName>
    </submittedName>
</protein>
<evidence type="ECO:0000313" key="3">
    <source>
        <dbReference type="Proteomes" id="UP000308267"/>
    </source>
</evidence>
<comment type="caution">
    <text evidence="2">The sequence shown here is derived from an EMBL/GenBank/DDBJ whole genome shotgun (WGS) entry which is preliminary data.</text>
</comment>
<evidence type="ECO:0000313" key="2">
    <source>
        <dbReference type="EMBL" id="TGZ60140.1"/>
    </source>
</evidence>
<feature type="region of interest" description="Disordered" evidence="1">
    <location>
        <begin position="61"/>
        <end position="100"/>
    </location>
</feature>
<dbReference type="EMBL" id="SJOL01008576">
    <property type="protein sequence ID" value="TGZ60140.1"/>
    <property type="molecule type" value="Genomic_DNA"/>
</dbReference>
<dbReference type="Proteomes" id="UP000308267">
    <property type="component" value="Unassembled WGS sequence"/>
</dbReference>
<accession>A0A4S2LAN6</accession>
<name>A0A4S2LAN6_OPIFE</name>
<reference evidence="2 3" key="1">
    <citation type="journal article" date="2019" name="BMC Genomics">
        <title>New insights from Opisthorchis felineus genome: update on genomics of the epidemiologically important liver flukes.</title>
        <authorList>
            <person name="Ershov N.I."/>
            <person name="Mordvinov V.A."/>
            <person name="Prokhortchouk E.B."/>
            <person name="Pakharukova M.Y."/>
            <person name="Gunbin K.V."/>
            <person name="Ustyantsev K."/>
            <person name="Genaev M.A."/>
            <person name="Blinov A.G."/>
            <person name="Mazur A."/>
            <person name="Boulygina E."/>
            <person name="Tsygankova S."/>
            <person name="Khrameeva E."/>
            <person name="Chekanov N."/>
            <person name="Fan G."/>
            <person name="Xiao A."/>
            <person name="Zhang H."/>
            <person name="Xu X."/>
            <person name="Yang H."/>
            <person name="Solovyev V."/>
            <person name="Lee S.M."/>
            <person name="Liu X."/>
            <person name="Afonnikov D.A."/>
            <person name="Skryabin K.G."/>
        </authorList>
    </citation>
    <scope>NUCLEOTIDE SEQUENCE [LARGE SCALE GENOMIC DNA]</scope>
    <source>
        <strain evidence="2">AK-0245</strain>
        <tissue evidence="2">Whole organism</tissue>
    </source>
</reference>
<evidence type="ECO:0000256" key="1">
    <source>
        <dbReference type="SAM" id="MobiDB-lite"/>
    </source>
</evidence>
<dbReference type="STRING" id="147828.A0A4S2LAN6"/>
<proteinExistence type="predicted"/>
<feature type="compositionally biased region" description="Basic residues" evidence="1">
    <location>
        <begin position="66"/>
        <end position="85"/>
    </location>
</feature>
<feature type="compositionally biased region" description="Low complexity" evidence="1">
    <location>
        <begin position="1"/>
        <end position="18"/>
    </location>
</feature>
<sequence>MSRVASSVGGGSRLLVAGPPSSSKKRKKIVFLSPIEGGIWDDIFRCGKCLRDDPWARKKTDPMVRHAAKKNRRSKPVKNASHKRSIVVEPYAAPGLHEGDDDYFRRLEDEQQWNDEEEARARKSRYLGLVPDKRISEIQ</sequence>